<reference evidence="10 11" key="1">
    <citation type="submission" date="2024-04" db="EMBL/GenBank/DDBJ databases">
        <title>Genome assembly C_amara_ONT_v2.</title>
        <authorList>
            <person name="Yant L."/>
            <person name="Moore C."/>
            <person name="Slenker M."/>
        </authorList>
    </citation>
    <scope>NUCLEOTIDE SEQUENCE [LARGE SCALE GENOMIC DNA]</scope>
    <source>
        <tissue evidence="10">Leaf</tissue>
    </source>
</reference>
<keyword evidence="4" id="KW-0862">Zinc</keyword>
<evidence type="ECO:0000256" key="5">
    <source>
        <dbReference type="ARBA" id="ARBA00023242"/>
    </source>
</evidence>
<keyword evidence="5" id="KW-0539">Nucleus</keyword>
<dbReference type="InterPro" id="IPR013083">
    <property type="entry name" value="Znf_RING/FYVE/PHD"/>
</dbReference>
<organism evidence="10 11">
    <name type="scientific">Cardamine amara subsp. amara</name>
    <dbReference type="NCBI Taxonomy" id="228776"/>
    <lineage>
        <taxon>Eukaryota</taxon>
        <taxon>Viridiplantae</taxon>
        <taxon>Streptophyta</taxon>
        <taxon>Embryophyta</taxon>
        <taxon>Tracheophyta</taxon>
        <taxon>Spermatophyta</taxon>
        <taxon>Magnoliopsida</taxon>
        <taxon>eudicotyledons</taxon>
        <taxon>Gunneridae</taxon>
        <taxon>Pentapetalae</taxon>
        <taxon>rosids</taxon>
        <taxon>malvids</taxon>
        <taxon>Brassicales</taxon>
        <taxon>Brassicaceae</taxon>
        <taxon>Cardamineae</taxon>
        <taxon>Cardamine</taxon>
    </lineage>
</organism>
<dbReference type="AlphaFoldDB" id="A0ABD1A6K8"/>
<keyword evidence="3 6" id="KW-0863">Zinc-finger</keyword>
<feature type="region of interest" description="Disordered" evidence="7">
    <location>
        <begin position="1118"/>
        <end position="1140"/>
    </location>
</feature>
<evidence type="ECO:0000256" key="4">
    <source>
        <dbReference type="ARBA" id="ARBA00022833"/>
    </source>
</evidence>
<feature type="compositionally biased region" description="Basic and acidic residues" evidence="7">
    <location>
        <begin position="506"/>
        <end position="527"/>
    </location>
</feature>
<dbReference type="PROSITE" id="PS50016">
    <property type="entry name" value="ZF_PHD_2"/>
    <property type="match status" value="1"/>
</dbReference>
<evidence type="ECO:0000256" key="2">
    <source>
        <dbReference type="ARBA" id="ARBA00022723"/>
    </source>
</evidence>
<comment type="caution">
    <text evidence="10">The sequence shown here is derived from an EMBL/GenBank/DDBJ whole genome shotgun (WGS) entry which is preliminary data.</text>
</comment>
<evidence type="ECO:0000259" key="9">
    <source>
        <dbReference type="PROSITE" id="PS51186"/>
    </source>
</evidence>
<dbReference type="GO" id="GO:0008270">
    <property type="term" value="F:zinc ion binding"/>
    <property type="evidence" value="ECO:0007669"/>
    <property type="project" value="UniProtKB-KW"/>
</dbReference>
<feature type="compositionally biased region" description="Basic and acidic residues" evidence="7">
    <location>
        <begin position="481"/>
        <end position="496"/>
    </location>
</feature>
<sequence length="1181" mass="130626">MLHEAEIEMLGGDSFEGSYEDHQIFREVFFGSSDLRNTTKRCLVTGAINFESDSIKNANSSLSSNSVVTSGYACLQGSKDGSEFNTRAKRVKLSGTKHFDARDEEKGSGLNGFPDSDIARETIPLYLVESSNKGVSTSSYLLKQSIEKGRQVYLGGGIVSGKCKSQNLDKCDGKEFKAIASPVSQESFATRMICGGASTPHCEKAYFPLQLSDGSKVSPNELIMSKTCLKIDPKEDPRPLLYKYVCKLLTAVRWKIEKRERSGKKCRDTFYVSPEGRKFREFGPAWRSLGGILLADHKLMDNGTKKWTGINDFWSDLSLTLLDIEENMKNLNLPNTRALWWSTLEPFVTAVFISKQVGSLRKGNKVEVASNSVIDKFKKEDATCLNMISGCPVSVLTVSGGSHLVYDVDANLEINSDLEGQTKVSPRKVSSRLEKQSRIGKEISGIDELEVSKGIGASKFIAEDMHDESVMRKKLHRRSKKISEIKPARLDQHDTLDSNSLGSLECQDKEMDSIDLISKENRDERLRNNKMKSSCGNSKKGRKKARKHCTQDNDLLISPIVKNKGSASRSSQKKKSQKAKARTKKRNNRGGCRLLPRSTSNGEKLFCQGNWSILGPRTILSWLIATKLISKDEVIELRDPDDDTVVKTGLVTKDGVVCTCCNRTVSLSEFKNHAGFDQNCPCLNLFMGSGKPFPSCQLEAWSAEYKARRSGWRSEETSGDDPNDDSCGVCGDGGELICCDNCPSTFHQACLSMQVLPEGSWYCSRCTCWICRELVSDNVHAERSQDFKCSQCAHKYHGVCLQGISKRRELFPETYFCGKTCEQVYTGLSSRVGVINPNADGLSWTILKCFQEDEKFHSARRLALKAECNSKLVVALSIMEESFQSMVDARTGIDMIPHALYNWGSKFARLDFEGFYTVVVEKDDVMISVASIRVHGVTVAEMPLVATCSKYRRQGMCRILVAAIEEMLMSLKVEKLVVAALPSLVETWTEGFGFKTMDDEEREALKRTNLMVFPGTILLKKTLYKCTKPNTVKGLCLSKDSKNPSNKEADLESGLDKAGFAMTTQLESCDQMVPAGSDDEPHPGFPVPVGAKQTEPTSETENPSRDSIAADRLKRTTVSMGGEEEELPKFSGEEEVTRASSSCAALGEVSGVGVVVVNNVSDEMLLCVDEQLDSDGSQDSE</sequence>
<evidence type="ECO:0000256" key="1">
    <source>
        <dbReference type="ARBA" id="ARBA00004123"/>
    </source>
</evidence>
<proteinExistence type="predicted"/>
<feature type="domain" description="N-acetyltransferase" evidence="9">
    <location>
        <begin position="874"/>
        <end position="1024"/>
    </location>
</feature>
<evidence type="ECO:0000259" key="8">
    <source>
        <dbReference type="PROSITE" id="PS50016"/>
    </source>
</evidence>
<dbReference type="GO" id="GO:0005634">
    <property type="term" value="C:nucleus"/>
    <property type="evidence" value="ECO:0007669"/>
    <property type="project" value="UniProtKB-SubCell"/>
</dbReference>
<evidence type="ECO:0000313" key="11">
    <source>
        <dbReference type="Proteomes" id="UP001558713"/>
    </source>
</evidence>
<accession>A0ABD1A6K8</accession>
<dbReference type="Pfam" id="PF23209">
    <property type="entry name" value="IDM1_C"/>
    <property type="match status" value="1"/>
</dbReference>
<dbReference type="SUPFAM" id="SSF57903">
    <property type="entry name" value="FYVE/PHD zinc finger"/>
    <property type="match status" value="1"/>
</dbReference>
<protein>
    <submittedName>
        <fullName evidence="10">Increased DNA methylation 1</fullName>
    </submittedName>
</protein>
<feature type="domain" description="PHD-type" evidence="8">
    <location>
        <begin position="724"/>
        <end position="769"/>
    </location>
</feature>
<dbReference type="InterPro" id="IPR011011">
    <property type="entry name" value="Znf_FYVE_PHD"/>
</dbReference>
<dbReference type="PANTHER" id="PTHR46508:SF2">
    <property type="entry name" value="INCREASED DNA METHYLATION 1"/>
    <property type="match status" value="1"/>
</dbReference>
<evidence type="ECO:0000256" key="3">
    <source>
        <dbReference type="ARBA" id="ARBA00022771"/>
    </source>
</evidence>
<dbReference type="FunFam" id="3.30.40.10:FF:000465">
    <property type="entry name" value="Increased DNA methylation 1"/>
    <property type="match status" value="1"/>
</dbReference>
<dbReference type="InterPro" id="IPR000182">
    <property type="entry name" value="GNAT_dom"/>
</dbReference>
<evidence type="ECO:0000256" key="6">
    <source>
        <dbReference type="PROSITE-ProRule" id="PRU00146"/>
    </source>
</evidence>
<keyword evidence="2" id="KW-0479">Metal-binding</keyword>
<feature type="region of interest" description="Disordered" evidence="7">
    <location>
        <begin position="1075"/>
        <end position="1106"/>
    </location>
</feature>
<evidence type="ECO:0000313" key="10">
    <source>
        <dbReference type="EMBL" id="KAL1202437.1"/>
    </source>
</evidence>
<dbReference type="EMBL" id="JBANAX010000576">
    <property type="protein sequence ID" value="KAL1202437.1"/>
    <property type="molecule type" value="Genomic_DNA"/>
</dbReference>
<dbReference type="Gene3D" id="3.40.630.30">
    <property type="match status" value="1"/>
</dbReference>
<dbReference type="InterPro" id="IPR016181">
    <property type="entry name" value="Acyl_CoA_acyltransferase"/>
</dbReference>
<dbReference type="InterPro" id="IPR019787">
    <property type="entry name" value="Znf_PHD-finger"/>
</dbReference>
<keyword evidence="11" id="KW-1185">Reference proteome</keyword>
<dbReference type="InterPro" id="IPR056511">
    <property type="entry name" value="IDM1_C"/>
</dbReference>
<comment type="subcellular location">
    <subcellularLocation>
        <location evidence="1">Nucleus</location>
    </subcellularLocation>
</comment>
<dbReference type="PROSITE" id="PS51186">
    <property type="entry name" value="GNAT"/>
    <property type="match status" value="1"/>
</dbReference>
<name>A0ABD1A6K8_CARAN</name>
<dbReference type="Pfam" id="PF16135">
    <property type="entry name" value="TDBD"/>
    <property type="match status" value="1"/>
</dbReference>
<dbReference type="SMART" id="SM00249">
    <property type="entry name" value="PHD"/>
    <property type="match status" value="2"/>
</dbReference>
<dbReference type="PANTHER" id="PTHR46508">
    <property type="entry name" value="PHD FINGER FAMILY PROTEIN"/>
    <property type="match status" value="1"/>
</dbReference>
<feature type="compositionally biased region" description="Basic residues" evidence="7">
    <location>
        <begin position="539"/>
        <end position="548"/>
    </location>
</feature>
<dbReference type="InterPro" id="IPR032308">
    <property type="entry name" value="TDBD"/>
</dbReference>
<evidence type="ECO:0000256" key="7">
    <source>
        <dbReference type="SAM" id="MobiDB-lite"/>
    </source>
</evidence>
<dbReference type="CDD" id="cd15532">
    <property type="entry name" value="PHD2_CHD_II"/>
    <property type="match status" value="1"/>
</dbReference>
<feature type="compositionally biased region" description="Basic residues" evidence="7">
    <location>
        <begin position="571"/>
        <end position="588"/>
    </location>
</feature>
<dbReference type="Gene3D" id="3.30.40.10">
    <property type="entry name" value="Zinc/RING finger domain, C3HC4 (zinc finger)"/>
    <property type="match status" value="1"/>
</dbReference>
<dbReference type="SUPFAM" id="SSF55729">
    <property type="entry name" value="Acyl-CoA N-acyltransferases (Nat)"/>
    <property type="match status" value="1"/>
</dbReference>
<feature type="region of interest" description="Disordered" evidence="7">
    <location>
        <begin position="473"/>
        <end position="594"/>
    </location>
</feature>
<feature type="compositionally biased region" description="Basic and acidic residues" evidence="7">
    <location>
        <begin position="1127"/>
        <end position="1137"/>
    </location>
</feature>
<dbReference type="Pfam" id="PF00628">
    <property type="entry name" value="PHD"/>
    <property type="match status" value="1"/>
</dbReference>
<gene>
    <name evidence="10" type="ORF">V5N11_025001</name>
</gene>
<dbReference type="Proteomes" id="UP001558713">
    <property type="component" value="Unassembled WGS sequence"/>
</dbReference>
<dbReference type="InterPro" id="IPR001965">
    <property type="entry name" value="Znf_PHD"/>
</dbReference>